<dbReference type="InterPro" id="IPR000390">
    <property type="entry name" value="Small_drug/metabolite_transptr"/>
</dbReference>
<sequence length="114" mass="11975">MMAYFYLLLGIIAEVFGTSMLKASEGLSRVTPIIGGVVGFGAALFFLALSFRTIPLNVAYATWSGIGTAGAALIGLLFWKEKINVPSFIGIALIIAGIVVLNIAGTSHSSTYKM</sequence>
<evidence type="ECO:0000256" key="6">
    <source>
        <dbReference type="ARBA" id="ARBA00023136"/>
    </source>
</evidence>
<evidence type="ECO:0000256" key="2">
    <source>
        <dbReference type="ARBA" id="ARBA00022448"/>
    </source>
</evidence>
<keyword evidence="3" id="KW-1003">Cell membrane</keyword>
<name>A0A3R9RGC8_9BACI</name>
<keyword evidence="2" id="KW-0813">Transport</keyword>
<keyword evidence="6 8" id="KW-0472">Membrane</keyword>
<protein>
    <submittedName>
        <fullName evidence="9">QacE family quaternary ammonium compound efflux SMR transporter</fullName>
    </submittedName>
</protein>
<evidence type="ECO:0000313" key="10">
    <source>
        <dbReference type="Proteomes" id="UP000275076"/>
    </source>
</evidence>
<keyword evidence="4 7" id="KW-0812">Transmembrane</keyword>
<keyword evidence="10" id="KW-1185">Reference proteome</keyword>
<organism evidence="9 10">
    <name type="scientific">Salibacterium salarium</name>
    <dbReference type="NCBI Taxonomy" id="284579"/>
    <lineage>
        <taxon>Bacteria</taxon>
        <taxon>Bacillati</taxon>
        <taxon>Bacillota</taxon>
        <taxon>Bacilli</taxon>
        <taxon>Bacillales</taxon>
        <taxon>Bacillaceae</taxon>
    </lineage>
</organism>
<dbReference type="InterPro" id="IPR037185">
    <property type="entry name" value="EmrE-like"/>
</dbReference>
<dbReference type="FunFam" id="1.10.3730.20:FF:000001">
    <property type="entry name" value="Quaternary ammonium compound resistance transporter SugE"/>
    <property type="match status" value="1"/>
</dbReference>
<comment type="caution">
    <text evidence="9">The sequence shown here is derived from an EMBL/GenBank/DDBJ whole genome shotgun (WGS) entry which is preliminary data.</text>
</comment>
<dbReference type="EMBL" id="RBVX01000002">
    <property type="protein sequence ID" value="RSL34826.1"/>
    <property type="molecule type" value="Genomic_DNA"/>
</dbReference>
<evidence type="ECO:0000313" key="9">
    <source>
        <dbReference type="EMBL" id="RSL34826.1"/>
    </source>
</evidence>
<feature type="transmembrane region" description="Helical" evidence="8">
    <location>
        <begin position="33"/>
        <end position="51"/>
    </location>
</feature>
<dbReference type="GO" id="GO:0022857">
    <property type="term" value="F:transmembrane transporter activity"/>
    <property type="evidence" value="ECO:0007669"/>
    <property type="project" value="InterPro"/>
</dbReference>
<dbReference type="OrthoDB" id="21828at2"/>
<feature type="transmembrane region" description="Helical" evidence="8">
    <location>
        <begin position="58"/>
        <end position="79"/>
    </location>
</feature>
<feature type="transmembrane region" description="Helical" evidence="8">
    <location>
        <begin position="85"/>
        <end position="104"/>
    </location>
</feature>
<dbReference type="GO" id="GO:0005886">
    <property type="term" value="C:plasma membrane"/>
    <property type="evidence" value="ECO:0007669"/>
    <property type="project" value="UniProtKB-SubCell"/>
</dbReference>
<reference evidence="9 10" key="1">
    <citation type="submission" date="2018-10" db="EMBL/GenBank/DDBJ databases">
        <title>Draft genome sequence of Bacillus salarius IM0101, isolated from a hypersaline soil in Inner Mongolia, China.</title>
        <authorList>
            <person name="Yamprayoonswat W."/>
            <person name="Boonvisut S."/>
            <person name="Jumpathong W."/>
            <person name="Sittihan S."/>
            <person name="Ruangsuj P."/>
            <person name="Wanthongcharoen S."/>
            <person name="Thongpramul N."/>
            <person name="Pimmason S."/>
            <person name="Yu B."/>
            <person name="Yasawong M."/>
        </authorList>
    </citation>
    <scope>NUCLEOTIDE SEQUENCE [LARGE SCALE GENOMIC DNA]</scope>
    <source>
        <strain evidence="9 10">IM0101</strain>
    </source>
</reference>
<proteinExistence type="inferred from homology"/>
<evidence type="ECO:0000256" key="3">
    <source>
        <dbReference type="ARBA" id="ARBA00022475"/>
    </source>
</evidence>
<dbReference type="SUPFAM" id="SSF103481">
    <property type="entry name" value="Multidrug resistance efflux transporter EmrE"/>
    <property type="match status" value="1"/>
</dbReference>
<comment type="subcellular location">
    <subcellularLocation>
        <location evidence="1 7">Cell membrane</location>
        <topology evidence="1 7">Multi-pass membrane protein</topology>
    </subcellularLocation>
</comment>
<dbReference type="AlphaFoldDB" id="A0A3R9RGC8"/>
<dbReference type="Proteomes" id="UP000275076">
    <property type="component" value="Unassembled WGS sequence"/>
</dbReference>
<dbReference type="PANTHER" id="PTHR30561:SF1">
    <property type="entry name" value="MULTIDRUG TRANSPORTER EMRE"/>
    <property type="match status" value="1"/>
</dbReference>
<evidence type="ECO:0000256" key="4">
    <source>
        <dbReference type="ARBA" id="ARBA00022692"/>
    </source>
</evidence>
<dbReference type="Gene3D" id="1.10.3730.20">
    <property type="match status" value="1"/>
</dbReference>
<dbReference type="PANTHER" id="PTHR30561">
    <property type="entry name" value="SMR FAMILY PROTON-DEPENDENT DRUG EFFLUX TRANSPORTER SUGE"/>
    <property type="match status" value="1"/>
</dbReference>
<evidence type="ECO:0000256" key="8">
    <source>
        <dbReference type="SAM" id="Phobius"/>
    </source>
</evidence>
<dbReference type="InterPro" id="IPR045324">
    <property type="entry name" value="Small_multidrug_res"/>
</dbReference>
<evidence type="ECO:0000256" key="7">
    <source>
        <dbReference type="RuleBase" id="RU003942"/>
    </source>
</evidence>
<gene>
    <name evidence="9" type="ORF">D7Z54_03020</name>
</gene>
<keyword evidence="5 8" id="KW-1133">Transmembrane helix</keyword>
<comment type="similarity">
    <text evidence="7">Belongs to the drug/metabolite transporter (DMT) superfamily. Small multidrug resistance (SMR) (TC 2.A.7.1) family.</text>
</comment>
<dbReference type="Pfam" id="PF00893">
    <property type="entry name" value="Multi_Drug_Res"/>
    <property type="match status" value="1"/>
</dbReference>
<evidence type="ECO:0000256" key="1">
    <source>
        <dbReference type="ARBA" id="ARBA00004651"/>
    </source>
</evidence>
<evidence type="ECO:0000256" key="5">
    <source>
        <dbReference type="ARBA" id="ARBA00022989"/>
    </source>
</evidence>
<accession>A0A3R9RGC8</accession>